<gene>
    <name evidence="1" type="ORF">HRUBRA_01085</name>
</gene>
<accession>A0A095X0H4</accession>
<protein>
    <submittedName>
        <fullName evidence="1">Mobile element protein</fullName>
    </submittedName>
</protein>
<dbReference type="Proteomes" id="UP000029640">
    <property type="component" value="Unassembled WGS sequence"/>
</dbReference>
<organism evidence="1 2">
    <name type="scientific">Pseudohaliea rubra DSM 19751</name>
    <dbReference type="NCBI Taxonomy" id="1265313"/>
    <lineage>
        <taxon>Bacteria</taxon>
        <taxon>Pseudomonadati</taxon>
        <taxon>Pseudomonadota</taxon>
        <taxon>Gammaproteobacteria</taxon>
        <taxon>Cellvibrionales</taxon>
        <taxon>Halieaceae</taxon>
        <taxon>Pseudohaliea</taxon>
    </lineage>
</organism>
<dbReference type="EMBL" id="AUVB01000028">
    <property type="protein sequence ID" value="KGE04399.1"/>
    <property type="molecule type" value="Genomic_DNA"/>
</dbReference>
<evidence type="ECO:0000313" key="2">
    <source>
        <dbReference type="Proteomes" id="UP000029640"/>
    </source>
</evidence>
<dbReference type="HOGENOM" id="CLU_3080509_0_0_6"/>
<keyword evidence="2" id="KW-1185">Reference proteome</keyword>
<sequence>MNDPLLELGTVLRQARIKDLEVFETHDGGVTQAKLTRTHGISAATTERCTTM</sequence>
<comment type="caution">
    <text evidence="1">The sequence shown here is derived from an EMBL/GenBank/DDBJ whole genome shotgun (WGS) entry which is preliminary data.</text>
</comment>
<dbReference type="AlphaFoldDB" id="A0A095X0H4"/>
<reference evidence="1 2" key="1">
    <citation type="journal article" date="2014" name="Genome Announc.">
        <title>Genome Sequence of Gammaproteobacterial Pseudohaliea rubra Type Strain DSM 19751, Isolated from Coastal Seawater of the Mediterranean Sea.</title>
        <authorList>
            <person name="Spring S."/>
            <person name="Fiebig A."/>
            <person name="Riedel T."/>
            <person name="Goker M."/>
            <person name="Klenk H.P."/>
        </authorList>
    </citation>
    <scope>NUCLEOTIDE SEQUENCE [LARGE SCALE GENOMIC DNA]</scope>
    <source>
        <strain evidence="1 2">DSM 19751</strain>
    </source>
</reference>
<name>A0A095X0H4_9GAMM</name>
<evidence type="ECO:0000313" key="1">
    <source>
        <dbReference type="EMBL" id="KGE04399.1"/>
    </source>
</evidence>
<proteinExistence type="predicted"/>